<feature type="transmembrane region" description="Helical" evidence="1">
    <location>
        <begin position="120"/>
        <end position="141"/>
    </location>
</feature>
<feature type="transmembrane region" description="Helical" evidence="1">
    <location>
        <begin position="296"/>
        <end position="318"/>
    </location>
</feature>
<dbReference type="InterPro" id="IPR010640">
    <property type="entry name" value="Low_temperature_requirement_A"/>
</dbReference>
<feature type="transmembrane region" description="Helical" evidence="1">
    <location>
        <begin position="52"/>
        <end position="75"/>
    </location>
</feature>
<name>A0ABX9XXE0_MICCH</name>
<evidence type="ECO:0000313" key="3">
    <source>
        <dbReference type="Proteomes" id="UP000274694"/>
    </source>
</evidence>
<dbReference type="Proteomes" id="UP000274694">
    <property type="component" value="Unassembled WGS sequence"/>
</dbReference>
<feature type="transmembrane region" description="Helical" evidence="1">
    <location>
        <begin position="182"/>
        <end position="206"/>
    </location>
</feature>
<feature type="transmembrane region" description="Helical" evidence="1">
    <location>
        <begin position="338"/>
        <end position="356"/>
    </location>
</feature>
<gene>
    <name evidence="2" type="ORF">DLJ60_26010</name>
</gene>
<dbReference type="EMBL" id="QGTA01000263">
    <property type="protein sequence ID" value="RQW87648.1"/>
    <property type="molecule type" value="Genomic_DNA"/>
</dbReference>
<feature type="transmembrane region" description="Helical" evidence="1">
    <location>
        <begin position="363"/>
        <end position="381"/>
    </location>
</feature>
<proteinExistence type="predicted"/>
<reference evidence="2 3" key="1">
    <citation type="submission" date="2018-05" db="EMBL/GenBank/DDBJ databases">
        <title>Micromonospora from Atacama Desert.</title>
        <authorList>
            <person name="Carro L."/>
            <person name="Goodfellow M."/>
            <person name="Klenk H.-P."/>
        </authorList>
    </citation>
    <scope>NUCLEOTIDE SEQUENCE [LARGE SCALE GENOMIC DNA]</scope>
    <source>
        <strain evidence="2 3">LB41</strain>
    </source>
</reference>
<feature type="transmembrane region" description="Helical" evidence="1">
    <location>
        <begin position="387"/>
        <end position="407"/>
    </location>
</feature>
<dbReference type="PANTHER" id="PTHR36840">
    <property type="entry name" value="BLL5714 PROTEIN"/>
    <property type="match status" value="1"/>
</dbReference>
<keyword evidence="1" id="KW-0472">Membrane</keyword>
<dbReference type="PANTHER" id="PTHR36840:SF1">
    <property type="entry name" value="BLL5714 PROTEIN"/>
    <property type="match status" value="1"/>
</dbReference>
<dbReference type="RefSeq" id="WP_069089687.1">
    <property type="nucleotide sequence ID" value="NZ_CP118233.1"/>
</dbReference>
<keyword evidence="1" id="KW-1133">Transmembrane helix</keyword>
<keyword evidence="1" id="KW-0812">Transmembrane</keyword>
<dbReference type="GeneID" id="91355668"/>
<sequence length="438" mass="47564">MLGSMNAERGRGRVLPTAPGSRVTRVELFYDLVFVFAFLNVTNVLSETLSGRSLLAGLLLLLLLWWCWVSFAALGNVVRTDQGVMPLVGSVTVAALFVLTLSTPSAFAEEQAQQQSGPPGLVLFACCYLIIRAAQVLVFLARSSRRGRTALRLGLPPLTSVALILATKALPESPQQPWARWLPLALWLAAVCVEYTSGGLAPSAGLTVVSAAHWAERYALILLIALGESIISLGLGPKLSAGLPATWPVIVASVLGVTIIASLWWLYFDTLAPALEQRLHRTRDVRARAALARDAYAYLHLPLITGIILFALGLKRYLTVISHPHGDPWWEHAAELDSRVLFAGVVIYMLGLLALAVRATQRIPAVATCVVLVLAVGLPWAGRLPVVAALAILAAVSVFLVLFGLRAGDPWRRQVRRTALDEQVAAEREQSEWRRRHL</sequence>
<keyword evidence="3" id="KW-1185">Reference proteome</keyword>
<feature type="transmembrane region" description="Helical" evidence="1">
    <location>
        <begin position="87"/>
        <end position="108"/>
    </location>
</feature>
<feature type="transmembrane region" description="Helical" evidence="1">
    <location>
        <begin position="153"/>
        <end position="170"/>
    </location>
</feature>
<feature type="transmembrane region" description="Helical" evidence="1">
    <location>
        <begin position="247"/>
        <end position="268"/>
    </location>
</feature>
<feature type="transmembrane region" description="Helical" evidence="1">
    <location>
        <begin position="218"/>
        <end position="235"/>
    </location>
</feature>
<evidence type="ECO:0000313" key="2">
    <source>
        <dbReference type="EMBL" id="RQW87648.1"/>
    </source>
</evidence>
<dbReference type="Pfam" id="PF06772">
    <property type="entry name" value="LtrA"/>
    <property type="match status" value="1"/>
</dbReference>
<organism evidence="2 3">
    <name type="scientific">Micromonospora chalcea</name>
    <dbReference type="NCBI Taxonomy" id="1874"/>
    <lineage>
        <taxon>Bacteria</taxon>
        <taxon>Bacillati</taxon>
        <taxon>Actinomycetota</taxon>
        <taxon>Actinomycetes</taxon>
        <taxon>Micromonosporales</taxon>
        <taxon>Micromonosporaceae</taxon>
        <taxon>Micromonospora</taxon>
    </lineage>
</organism>
<feature type="transmembrane region" description="Helical" evidence="1">
    <location>
        <begin position="28"/>
        <end position="46"/>
    </location>
</feature>
<protein>
    <submittedName>
        <fullName evidence="2">Low temperature requirement protein A</fullName>
    </submittedName>
</protein>
<accession>A0ABX9XXE0</accession>
<evidence type="ECO:0000256" key="1">
    <source>
        <dbReference type="SAM" id="Phobius"/>
    </source>
</evidence>
<comment type="caution">
    <text evidence="2">The sequence shown here is derived from an EMBL/GenBank/DDBJ whole genome shotgun (WGS) entry which is preliminary data.</text>
</comment>